<evidence type="ECO:0000313" key="2">
    <source>
        <dbReference type="Proteomes" id="UP000736787"/>
    </source>
</evidence>
<dbReference type="EMBL" id="RCMK01000040">
    <property type="protein sequence ID" value="KAG2952254.1"/>
    <property type="molecule type" value="Genomic_DNA"/>
</dbReference>
<gene>
    <name evidence="1" type="ORF">PC117_g2944</name>
</gene>
<accession>A0A8T1EKT5</accession>
<dbReference type="Proteomes" id="UP000736787">
    <property type="component" value="Unassembled WGS sequence"/>
</dbReference>
<protein>
    <submittedName>
        <fullName evidence="1">Uncharacterized protein</fullName>
    </submittedName>
</protein>
<proteinExistence type="predicted"/>
<sequence length="78" mass="8670">MSRPRFQPERPRALVSCSGSRVATLVQTAGGFSEAQKTSRHQVGSSSWFGVVFEPSDAQRSQMPPPLLRWPWLPESLS</sequence>
<organism evidence="1 2">
    <name type="scientific">Phytophthora cactorum</name>
    <dbReference type="NCBI Taxonomy" id="29920"/>
    <lineage>
        <taxon>Eukaryota</taxon>
        <taxon>Sar</taxon>
        <taxon>Stramenopiles</taxon>
        <taxon>Oomycota</taxon>
        <taxon>Peronosporomycetes</taxon>
        <taxon>Peronosporales</taxon>
        <taxon>Peronosporaceae</taxon>
        <taxon>Phytophthora</taxon>
    </lineage>
</organism>
<name>A0A8T1EKT5_9STRA</name>
<reference evidence="1" key="1">
    <citation type="submission" date="2018-10" db="EMBL/GenBank/DDBJ databases">
        <title>Effector identification in a new, highly contiguous assembly of the strawberry crown rot pathogen Phytophthora cactorum.</title>
        <authorList>
            <person name="Armitage A.D."/>
            <person name="Nellist C.F."/>
            <person name="Bates H."/>
            <person name="Vickerstaff R.J."/>
            <person name="Harrison R.J."/>
        </authorList>
    </citation>
    <scope>NUCLEOTIDE SEQUENCE</scope>
    <source>
        <strain evidence="1">4040</strain>
    </source>
</reference>
<comment type="caution">
    <text evidence="1">The sequence shown here is derived from an EMBL/GenBank/DDBJ whole genome shotgun (WGS) entry which is preliminary data.</text>
</comment>
<evidence type="ECO:0000313" key="1">
    <source>
        <dbReference type="EMBL" id="KAG2952254.1"/>
    </source>
</evidence>
<dbReference type="AlphaFoldDB" id="A0A8T1EKT5"/>